<reference evidence="4" key="4">
    <citation type="journal article" date="2015" name="G3 (Bethesda)">
        <title>Genome sequences of three phytopathogenic species of the Magnaporthaceae family of fungi.</title>
        <authorList>
            <person name="Okagaki L.H."/>
            <person name="Nunes C.C."/>
            <person name="Sailsbery J."/>
            <person name="Clay B."/>
            <person name="Brown D."/>
            <person name="John T."/>
            <person name="Oh Y."/>
            <person name="Young N."/>
            <person name="Fitzgerald M."/>
            <person name="Haas B.J."/>
            <person name="Zeng Q."/>
            <person name="Young S."/>
            <person name="Adiconis X."/>
            <person name="Fan L."/>
            <person name="Levin J.Z."/>
            <person name="Mitchell T.K."/>
            <person name="Okubara P.A."/>
            <person name="Farman M.L."/>
            <person name="Kohn L.M."/>
            <person name="Birren B."/>
            <person name="Ma L.-J."/>
            <person name="Dean R.A."/>
        </authorList>
    </citation>
    <scope>NUCLEOTIDE SEQUENCE</scope>
    <source>
        <strain evidence="4">ATCC 64411 / 73-15</strain>
    </source>
</reference>
<reference evidence="4" key="5">
    <citation type="submission" date="2015-06" db="UniProtKB">
        <authorList>
            <consortium name="EnsemblFungi"/>
        </authorList>
    </citation>
    <scope>IDENTIFICATION</scope>
    <source>
        <strain evidence="4">ATCC 64411</strain>
    </source>
</reference>
<evidence type="ECO:0000313" key="3">
    <source>
        <dbReference type="EMBL" id="KLU88650.1"/>
    </source>
</evidence>
<dbReference type="AlphaFoldDB" id="A0A0C4E570"/>
<keyword evidence="5" id="KW-1185">Reference proteome</keyword>
<feature type="compositionally biased region" description="Polar residues" evidence="1">
    <location>
        <begin position="311"/>
        <end position="321"/>
    </location>
</feature>
<reference evidence="3" key="1">
    <citation type="submission" date="2010-05" db="EMBL/GenBank/DDBJ databases">
        <title>The Genome Sequence of Magnaporthe poae strain ATCC 64411.</title>
        <authorList>
            <consortium name="The Broad Institute Genome Sequencing Platform"/>
            <consortium name="Broad Institute Genome Sequencing Center for Infectious Disease"/>
            <person name="Ma L.-J."/>
            <person name="Dead R."/>
            <person name="Young S."/>
            <person name="Zeng Q."/>
            <person name="Koehrsen M."/>
            <person name="Alvarado L."/>
            <person name="Berlin A."/>
            <person name="Chapman S.B."/>
            <person name="Chen Z."/>
            <person name="Freedman E."/>
            <person name="Gellesch M."/>
            <person name="Goldberg J."/>
            <person name="Griggs A."/>
            <person name="Gujja S."/>
            <person name="Heilman E.R."/>
            <person name="Heiman D."/>
            <person name="Hepburn T."/>
            <person name="Howarth C."/>
            <person name="Jen D."/>
            <person name="Larson L."/>
            <person name="Mehta T."/>
            <person name="Neiman D."/>
            <person name="Pearson M."/>
            <person name="Roberts A."/>
            <person name="Saif S."/>
            <person name="Shea T."/>
            <person name="Shenoy N."/>
            <person name="Sisk P."/>
            <person name="Stolte C."/>
            <person name="Sykes S."/>
            <person name="Walk T."/>
            <person name="White J."/>
            <person name="Yandava C."/>
            <person name="Haas B."/>
            <person name="Nusbaum C."/>
            <person name="Birren B."/>
        </authorList>
    </citation>
    <scope>NUCLEOTIDE SEQUENCE</scope>
    <source>
        <strain evidence="3">ATCC 64411</strain>
    </source>
</reference>
<organism evidence="4 5">
    <name type="scientific">Magnaporthiopsis poae (strain ATCC 64411 / 73-15)</name>
    <name type="common">Kentucky bluegrass fungus</name>
    <name type="synonym">Magnaporthe poae</name>
    <dbReference type="NCBI Taxonomy" id="644358"/>
    <lineage>
        <taxon>Eukaryota</taxon>
        <taxon>Fungi</taxon>
        <taxon>Dikarya</taxon>
        <taxon>Ascomycota</taxon>
        <taxon>Pezizomycotina</taxon>
        <taxon>Sordariomycetes</taxon>
        <taxon>Sordariomycetidae</taxon>
        <taxon>Magnaporthales</taxon>
        <taxon>Magnaporthaceae</taxon>
        <taxon>Magnaporthiopsis</taxon>
    </lineage>
</organism>
<dbReference type="Proteomes" id="UP000011715">
    <property type="component" value="Unassembled WGS sequence"/>
</dbReference>
<protein>
    <submittedName>
        <fullName evidence="3 4">Uncharacterized protein</fullName>
    </submittedName>
</protein>
<evidence type="ECO:0000313" key="4">
    <source>
        <dbReference type="EnsemblFungi" id="MAPG_07635T0"/>
    </source>
</evidence>
<feature type="compositionally biased region" description="Basic and acidic residues" evidence="1">
    <location>
        <begin position="261"/>
        <end position="287"/>
    </location>
</feature>
<gene>
    <name evidence="3" type="ORF">MAPG_07635</name>
</gene>
<sequence length="321" mass="34256">MLAKFLLPFLVAGAMAMPHHRPAPEGTLAARGSDVVPAPVVLEARGNLKPPKPKGAPAHGATGRIGADAKSHTNTVPYKPRPGQSVRTGKPAAKDEPKSSGSPPKGGKAPYRPTPVGADAPTRGGRLPYKPRPGQSVRTQHPKHKPERRTDELAKQKVGEWPKGASLHDPARRGRRDLQPRGGKGPLGRSATMSSGSNPPRDSSASSKPRPPRGTSRHTRPSKRPPAGDGAEAKMKAATSPKGIPVDSPARPNVGPSSRQQRLEKARENDKKRYGPRVPEWHPDYVKPKTAVGDWPKGVSLHDLRTKNKPRPSSQEQPGSS</sequence>
<feature type="chain" id="PRO_5009385716" evidence="2">
    <location>
        <begin position="17"/>
        <end position="321"/>
    </location>
</feature>
<accession>A0A0C4E570</accession>
<keyword evidence="2" id="KW-0732">Signal</keyword>
<evidence type="ECO:0000256" key="1">
    <source>
        <dbReference type="SAM" id="MobiDB-lite"/>
    </source>
</evidence>
<feature type="compositionally biased region" description="Low complexity" evidence="1">
    <location>
        <begin position="99"/>
        <end position="108"/>
    </location>
</feature>
<dbReference type="EnsemblFungi" id="MAPG_07635T0">
    <property type="protein sequence ID" value="MAPG_07635T0"/>
    <property type="gene ID" value="MAPG_07635"/>
</dbReference>
<feature type="compositionally biased region" description="Basic and acidic residues" evidence="1">
    <location>
        <begin position="169"/>
        <end position="179"/>
    </location>
</feature>
<feature type="region of interest" description="Disordered" evidence="1">
    <location>
        <begin position="41"/>
        <end position="321"/>
    </location>
</feature>
<dbReference type="EMBL" id="GL876971">
    <property type="protein sequence ID" value="KLU88650.1"/>
    <property type="molecule type" value="Genomic_DNA"/>
</dbReference>
<name>A0A0C4E570_MAGP6</name>
<evidence type="ECO:0000313" key="5">
    <source>
        <dbReference type="Proteomes" id="UP000011715"/>
    </source>
</evidence>
<dbReference type="VEuPathDB" id="FungiDB:MAPG_07635"/>
<evidence type="ECO:0000256" key="2">
    <source>
        <dbReference type="SAM" id="SignalP"/>
    </source>
</evidence>
<feature type="compositionally biased region" description="Basic and acidic residues" evidence="1">
    <location>
        <begin position="148"/>
        <end position="160"/>
    </location>
</feature>
<dbReference type="EMBL" id="ADBL01001849">
    <property type="status" value="NOT_ANNOTATED_CDS"/>
    <property type="molecule type" value="Genomic_DNA"/>
</dbReference>
<feature type="signal peptide" evidence="2">
    <location>
        <begin position="1"/>
        <end position="16"/>
    </location>
</feature>
<reference evidence="5" key="2">
    <citation type="submission" date="2010-05" db="EMBL/GenBank/DDBJ databases">
        <title>The genome sequence of Magnaporthe poae strain ATCC 64411.</title>
        <authorList>
            <person name="Ma L.-J."/>
            <person name="Dead R."/>
            <person name="Young S."/>
            <person name="Zeng Q."/>
            <person name="Koehrsen M."/>
            <person name="Alvarado L."/>
            <person name="Berlin A."/>
            <person name="Chapman S.B."/>
            <person name="Chen Z."/>
            <person name="Freedman E."/>
            <person name="Gellesch M."/>
            <person name="Goldberg J."/>
            <person name="Griggs A."/>
            <person name="Gujja S."/>
            <person name="Heilman E.R."/>
            <person name="Heiman D."/>
            <person name="Hepburn T."/>
            <person name="Howarth C."/>
            <person name="Jen D."/>
            <person name="Larson L."/>
            <person name="Mehta T."/>
            <person name="Neiman D."/>
            <person name="Pearson M."/>
            <person name="Roberts A."/>
            <person name="Saif S."/>
            <person name="Shea T."/>
            <person name="Shenoy N."/>
            <person name="Sisk P."/>
            <person name="Stolte C."/>
            <person name="Sykes S."/>
            <person name="Walk T."/>
            <person name="White J."/>
            <person name="Yandava C."/>
            <person name="Haas B."/>
            <person name="Nusbaum C."/>
            <person name="Birren B."/>
        </authorList>
    </citation>
    <scope>NUCLEOTIDE SEQUENCE [LARGE SCALE GENOMIC DNA]</scope>
    <source>
        <strain evidence="5">ATCC 64411 / 73-15</strain>
    </source>
</reference>
<feature type="compositionally biased region" description="Polar residues" evidence="1">
    <location>
        <begin position="191"/>
        <end position="207"/>
    </location>
</feature>
<reference evidence="3" key="3">
    <citation type="submission" date="2011-03" db="EMBL/GenBank/DDBJ databases">
        <title>Annotation of Magnaporthe poae ATCC 64411.</title>
        <authorList>
            <person name="Ma L.-J."/>
            <person name="Dead R."/>
            <person name="Young S.K."/>
            <person name="Zeng Q."/>
            <person name="Gargeya S."/>
            <person name="Fitzgerald M."/>
            <person name="Haas B."/>
            <person name="Abouelleil A."/>
            <person name="Alvarado L."/>
            <person name="Arachchi H.M."/>
            <person name="Berlin A."/>
            <person name="Brown A."/>
            <person name="Chapman S.B."/>
            <person name="Chen Z."/>
            <person name="Dunbar C."/>
            <person name="Freedman E."/>
            <person name="Gearin G."/>
            <person name="Gellesch M."/>
            <person name="Goldberg J."/>
            <person name="Griggs A."/>
            <person name="Gujja S."/>
            <person name="Heiman D."/>
            <person name="Howarth C."/>
            <person name="Larson L."/>
            <person name="Lui A."/>
            <person name="MacDonald P.J.P."/>
            <person name="Mehta T."/>
            <person name="Montmayeur A."/>
            <person name="Murphy C."/>
            <person name="Neiman D."/>
            <person name="Pearson M."/>
            <person name="Priest M."/>
            <person name="Roberts A."/>
            <person name="Saif S."/>
            <person name="Shea T."/>
            <person name="Shenoy N."/>
            <person name="Sisk P."/>
            <person name="Stolte C."/>
            <person name="Sykes S."/>
            <person name="Yandava C."/>
            <person name="Wortman J."/>
            <person name="Nusbaum C."/>
            <person name="Birren B."/>
        </authorList>
    </citation>
    <scope>NUCLEOTIDE SEQUENCE</scope>
    <source>
        <strain evidence="3">ATCC 64411</strain>
    </source>
</reference>
<proteinExistence type="predicted"/>